<sequence length="106" mass="12090">MEEETSSTTVVEKLTMDMVVAVNPAMVVDAVMQVDMVTVLLVNQEKTLIREHHSQNWKSNAPPSPSPESEFDLKTFLGLRISSFEIKHPQWMLLPIYKDSILCQQM</sequence>
<gene>
    <name evidence="1" type="ORF">V6N11_039079</name>
</gene>
<dbReference type="EMBL" id="JBBPBN010000013">
    <property type="protein sequence ID" value="KAK9026234.1"/>
    <property type="molecule type" value="Genomic_DNA"/>
</dbReference>
<accession>A0ABR2SM49</accession>
<reference evidence="1 2" key="1">
    <citation type="journal article" date="2024" name="G3 (Bethesda)">
        <title>Genome assembly of Hibiscus sabdariffa L. provides insights into metabolisms of medicinal natural products.</title>
        <authorList>
            <person name="Kim T."/>
        </authorList>
    </citation>
    <scope>NUCLEOTIDE SEQUENCE [LARGE SCALE GENOMIC DNA]</scope>
    <source>
        <strain evidence="1">TK-2024</strain>
        <tissue evidence="1">Old leaves</tissue>
    </source>
</reference>
<name>A0ABR2SM49_9ROSI</name>
<dbReference type="Proteomes" id="UP001396334">
    <property type="component" value="Unassembled WGS sequence"/>
</dbReference>
<protein>
    <submittedName>
        <fullName evidence="1">Uncharacterized protein</fullName>
    </submittedName>
</protein>
<organism evidence="1 2">
    <name type="scientific">Hibiscus sabdariffa</name>
    <name type="common">roselle</name>
    <dbReference type="NCBI Taxonomy" id="183260"/>
    <lineage>
        <taxon>Eukaryota</taxon>
        <taxon>Viridiplantae</taxon>
        <taxon>Streptophyta</taxon>
        <taxon>Embryophyta</taxon>
        <taxon>Tracheophyta</taxon>
        <taxon>Spermatophyta</taxon>
        <taxon>Magnoliopsida</taxon>
        <taxon>eudicotyledons</taxon>
        <taxon>Gunneridae</taxon>
        <taxon>Pentapetalae</taxon>
        <taxon>rosids</taxon>
        <taxon>malvids</taxon>
        <taxon>Malvales</taxon>
        <taxon>Malvaceae</taxon>
        <taxon>Malvoideae</taxon>
        <taxon>Hibiscus</taxon>
    </lineage>
</organism>
<evidence type="ECO:0000313" key="2">
    <source>
        <dbReference type="Proteomes" id="UP001396334"/>
    </source>
</evidence>
<comment type="caution">
    <text evidence="1">The sequence shown here is derived from an EMBL/GenBank/DDBJ whole genome shotgun (WGS) entry which is preliminary data.</text>
</comment>
<keyword evidence="2" id="KW-1185">Reference proteome</keyword>
<evidence type="ECO:0000313" key="1">
    <source>
        <dbReference type="EMBL" id="KAK9026234.1"/>
    </source>
</evidence>
<proteinExistence type="predicted"/>